<dbReference type="STRING" id="1548208.AXK12_04050"/>
<dbReference type="SMART" id="SM00825">
    <property type="entry name" value="PKS_KS"/>
    <property type="match status" value="1"/>
</dbReference>
<evidence type="ECO:0000259" key="4">
    <source>
        <dbReference type="PROSITE" id="PS52004"/>
    </source>
</evidence>
<dbReference type="Proteomes" id="UP000071392">
    <property type="component" value="Unassembled WGS sequence"/>
</dbReference>
<dbReference type="InterPro" id="IPR014030">
    <property type="entry name" value="Ketoacyl_synth_N"/>
</dbReference>
<evidence type="ECO:0000256" key="3">
    <source>
        <dbReference type="RuleBase" id="RU003694"/>
    </source>
</evidence>
<evidence type="ECO:0000256" key="2">
    <source>
        <dbReference type="ARBA" id="ARBA00022679"/>
    </source>
</evidence>
<keyword evidence="6" id="KW-1185">Reference proteome</keyword>
<dbReference type="GO" id="GO:0006633">
    <property type="term" value="P:fatty acid biosynthetic process"/>
    <property type="evidence" value="ECO:0007669"/>
    <property type="project" value="InterPro"/>
</dbReference>
<dbReference type="PANTHER" id="PTHR11712">
    <property type="entry name" value="POLYKETIDE SYNTHASE-RELATED"/>
    <property type="match status" value="1"/>
</dbReference>
<gene>
    <name evidence="5" type="ORF">AXK12_04050</name>
</gene>
<evidence type="ECO:0000256" key="1">
    <source>
        <dbReference type="ARBA" id="ARBA00008467"/>
    </source>
</evidence>
<name>A0A139SNH7_9BACT</name>
<dbReference type="Gene3D" id="3.40.47.10">
    <property type="match status" value="1"/>
</dbReference>
<dbReference type="GO" id="GO:0004315">
    <property type="term" value="F:3-oxoacyl-[acyl-carrier-protein] synthase activity"/>
    <property type="evidence" value="ECO:0007669"/>
    <property type="project" value="InterPro"/>
</dbReference>
<dbReference type="SUPFAM" id="SSF53901">
    <property type="entry name" value="Thiolase-like"/>
    <property type="match status" value="2"/>
</dbReference>
<organism evidence="5 6">
    <name type="scientific">Cephaloticoccus capnophilus</name>
    <dbReference type="NCBI Taxonomy" id="1548208"/>
    <lineage>
        <taxon>Bacteria</taxon>
        <taxon>Pseudomonadati</taxon>
        <taxon>Verrucomicrobiota</taxon>
        <taxon>Opitutia</taxon>
        <taxon>Opitutales</taxon>
        <taxon>Opitutaceae</taxon>
        <taxon>Cephaloticoccus</taxon>
    </lineage>
</organism>
<accession>A0A139SNH7</accession>
<dbReference type="RefSeq" id="WP_068711486.1">
    <property type="nucleotide sequence ID" value="NZ_LSZP01000032.1"/>
</dbReference>
<dbReference type="Pfam" id="PF00109">
    <property type="entry name" value="ketoacyl-synt"/>
    <property type="match status" value="1"/>
</dbReference>
<keyword evidence="2 3" id="KW-0808">Transferase</keyword>
<proteinExistence type="inferred from homology"/>
<dbReference type="PANTHER" id="PTHR11712:SF336">
    <property type="entry name" value="3-OXOACYL-[ACYL-CARRIER-PROTEIN] SYNTHASE, MITOCHONDRIAL"/>
    <property type="match status" value="1"/>
</dbReference>
<dbReference type="InterPro" id="IPR014031">
    <property type="entry name" value="Ketoacyl_synth_C"/>
</dbReference>
<comment type="caution">
    <text evidence="5">The sequence shown here is derived from an EMBL/GenBank/DDBJ whole genome shotgun (WGS) entry which is preliminary data.</text>
</comment>
<dbReference type="InterPro" id="IPR000794">
    <property type="entry name" value="Beta-ketoacyl_synthase"/>
</dbReference>
<evidence type="ECO:0000313" key="5">
    <source>
        <dbReference type="EMBL" id="KXU36011.1"/>
    </source>
</evidence>
<reference evidence="5 6" key="1">
    <citation type="submission" date="2016-02" db="EMBL/GenBank/DDBJ databases">
        <authorList>
            <person name="Wen L."/>
            <person name="He K."/>
            <person name="Yang H."/>
        </authorList>
    </citation>
    <scope>NUCLEOTIDE SEQUENCE [LARGE SCALE GENOMIC DNA]</scope>
    <source>
        <strain evidence="5 6">CV41</strain>
    </source>
</reference>
<comment type="similarity">
    <text evidence="1 3">Belongs to the thiolase-like superfamily. Beta-ketoacyl-ACP synthases family.</text>
</comment>
<dbReference type="CDD" id="cd00834">
    <property type="entry name" value="KAS_I_II"/>
    <property type="match status" value="1"/>
</dbReference>
<dbReference type="PROSITE" id="PS00606">
    <property type="entry name" value="KS3_1"/>
    <property type="match status" value="1"/>
</dbReference>
<dbReference type="InterPro" id="IPR018201">
    <property type="entry name" value="Ketoacyl_synth_AS"/>
</dbReference>
<feature type="domain" description="Ketosynthase family 3 (KS3)" evidence="4">
    <location>
        <begin position="3"/>
        <end position="409"/>
    </location>
</feature>
<dbReference type="Pfam" id="PF02801">
    <property type="entry name" value="Ketoacyl-synt_C"/>
    <property type="match status" value="1"/>
</dbReference>
<sequence length="412" mass="43954">MKHTRIVITGLGLTAPNGNSLAEFRANLLAGVAGIERMDIRYVGEQLAGVCHYDPLKYQRKKELRVGTRAGSIAIYCAQEAVVDSGVDFAAADKDRVGIYIGCTEHGNVETENEIYAISKFNYDTKYWSHYHNPRTVANNPAGEASLNLGVTGPAYTIGAACAAGNLGLIHAAQMLRLGEVDFAICGGVSESIHTFGIFAGFKSQNALASHADPHKASRPFDSARNGIVVSEGGALFTLERLEDAQARGAKIYGEIAGYHVNSDASDYVLPNPTRQAQCVRKAIAHAALTPADIHIVNTHATSTPLGDIQECEALRTVFGEGCPDTYFNNTKSYIGHCMGAAGALELAGNLPAFDDRIVHPTINVDALDPACALPNLVLNSPRQVVRVDTILNNSFGMLGINSALIVKRFTA</sequence>
<dbReference type="OrthoDB" id="9808669at2"/>
<dbReference type="PROSITE" id="PS52004">
    <property type="entry name" value="KS3_2"/>
    <property type="match status" value="1"/>
</dbReference>
<protein>
    <submittedName>
        <fullName evidence="5">Beta-ketoacyl synthase</fullName>
    </submittedName>
</protein>
<dbReference type="EMBL" id="LSZP01000032">
    <property type="protein sequence ID" value="KXU36011.1"/>
    <property type="molecule type" value="Genomic_DNA"/>
</dbReference>
<dbReference type="InterPro" id="IPR020841">
    <property type="entry name" value="PKS_Beta-ketoAc_synthase_dom"/>
</dbReference>
<evidence type="ECO:0000313" key="6">
    <source>
        <dbReference type="Proteomes" id="UP000071392"/>
    </source>
</evidence>
<dbReference type="InterPro" id="IPR016039">
    <property type="entry name" value="Thiolase-like"/>
</dbReference>
<dbReference type="GO" id="GO:0005829">
    <property type="term" value="C:cytosol"/>
    <property type="evidence" value="ECO:0007669"/>
    <property type="project" value="TreeGrafter"/>
</dbReference>
<dbReference type="AlphaFoldDB" id="A0A139SNH7"/>